<reference evidence="2" key="1">
    <citation type="submission" date="2020-03" db="EMBL/GenBank/DDBJ databases">
        <title>FDA dAtabase for Regulatory Grade micrObial Sequences (FDA-ARGOS): Supporting development and validation of Infectious Disease Dx tests.</title>
        <authorList>
            <person name="Campos J."/>
            <person name="Goldberg B."/>
            <person name="Tallon L."/>
            <person name="Sadzewicz L."/>
            <person name="Vavikolanu K."/>
            <person name="Mehta A."/>
            <person name="Aluvathingal J."/>
            <person name="Nadendla S."/>
            <person name="Nandy P."/>
            <person name="Geyer C."/>
            <person name="Yan Y."/>
            <person name="Sichtig H."/>
        </authorList>
    </citation>
    <scope>NUCLEOTIDE SEQUENCE [LARGE SCALE GENOMIC DNA]</scope>
    <source>
        <strain evidence="2">FDAARGOS_652</strain>
    </source>
</reference>
<dbReference type="InterPro" id="IPR015424">
    <property type="entry name" value="PyrdxlP-dep_Trfase"/>
</dbReference>
<keyword evidence="2" id="KW-0032">Aminotransferase</keyword>
<accession>A0A8X7NIM0</accession>
<evidence type="ECO:0000313" key="3">
    <source>
        <dbReference type="Proteomes" id="UP000590412"/>
    </source>
</evidence>
<organism evidence="2 3">
    <name type="scientific">Candida parapsilosis</name>
    <name type="common">Yeast</name>
    <dbReference type="NCBI Taxonomy" id="5480"/>
    <lineage>
        <taxon>Eukaryota</taxon>
        <taxon>Fungi</taxon>
        <taxon>Dikarya</taxon>
        <taxon>Ascomycota</taxon>
        <taxon>Saccharomycotina</taxon>
        <taxon>Pichiomycetes</taxon>
        <taxon>Debaryomycetaceae</taxon>
        <taxon>Candida/Lodderomyces clade</taxon>
        <taxon>Candida</taxon>
    </lineage>
</organism>
<keyword evidence="2" id="KW-0808">Transferase</keyword>
<dbReference type="PANTHER" id="PTHR42858:SF1">
    <property type="entry name" value="LD15494P"/>
    <property type="match status" value="1"/>
</dbReference>
<dbReference type="Proteomes" id="UP000590412">
    <property type="component" value="Unassembled WGS sequence"/>
</dbReference>
<dbReference type="Gene3D" id="3.90.1150.10">
    <property type="entry name" value="Aspartate Aminotransferase, domain 1"/>
    <property type="match status" value="1"/>
</dbReference>
<comment type="caution">
    <text evidence="2">The sequence shown here is derived from an EMBL/GenBank/DDBJ whole genome shotgun (WGS) entry which is preliminary data.</text>
</comment>
<dbReference type="AlphaFoldDB" id="A0A8X7NIM0"/>
<dbReference type="GO" id="GO:0047536">
    <property type="term" value="F:2-aminoadipate transaminase activity"/>
    <property type="evidence" value="ECO:0007669"/>
    <property type="project" value="EnsemblFungi"/>
</dbReference>
<dbReference type="InterPro" id="IPR004839">
    <property type="entry name" value="Aminotransferase_I/II_large"/>
</dbReference>
<dbReference type="InterPro" id="IPR015422">
    <property type="entry name" value="PyrdxlP-dep_Trfase_small"/>
</dbReference>
<evidence type="ECO:0000259" key="1">
    <source>
        <dbReference type="Pfam" id="PF00155"/>
    </source>
</evidence>
<dbReference type="SUPFAM" id="SSF53383">
    <property type="entry name" value="PLP-dependent transferases"/>
    <property type="match status" value="1"/>
</dbReference>
<dbReference type="PANTHER" id="PTHR42858">
    <property type="entry name" value="AMINOTRANSFERASE"/>
    <property type="match status" value="1"/>
</dbReference>
<dbReference type="CDD" id="cd00609">
    <property type="entry name" value="AAT_like"/>
    <property type="match status" value="1"/>
</dbReference>
<evidence type="ECO:0000313" key="2">
    <source>
        <dbReference type="EMBL" id="KAF6045304.1"/>
    </source>
</evidence>
<dbReference type="FunFam" id="3.40.640.10:FF:000080">
    <property type="entry name" value="Aminotransferase, putative"/>
    <property type="match status" value="1"/>
</dbReference>
<dbReference type="EMBL" id="JABWAB010000009">
    <property type="protein sequence ID" value="KAF6045304.1"/>
    <property type="molecule type" value="Genomic_DNA"/>
</dbReference>
<proteinExistence type="predicted"/>
<dbReference type="Pfam" id="PF00155">
    <property type="entry name" value="Aminotran_1_2"/>
    <property type="match status" value="1"/>
</dbReference>
<protein>
    <submittedName>
        <fullName evidence="2">Aminotransferase class I and II family protein</fullName>
    </submittedName>
</protein>
<name>A0A8X7NIM0_CANPA</name>
<gene>
    <name evidence="2" type="ORF">FOB60_004876</name>
</gene>
<dbReference type="GO" id="GO:0030170">
    <property type="term" value="F:pyridoxal phosphate binding"/>
    <property type="evidence" value="ECO:0007669"/>
    <property type="project" value="InterPro"/>
</dbReference>
<dbReference type="InterPro" id="IPR015421">
    <property type="entry name" value="PyrdxlP-dep_Trfase_major"/>
</dbReference>
<feature type="domain" description="Aminotransferase class I/classII large" evidence="1">
    <location>
        <begin position="64"/>
        <end position="427"/>
    </location>
</feature>
<dbReference type="Gene3D" id="3.40.640.10">
    <property type="entry name" value="Type I PLP-dependent aspartate aminotransferase-like (Major domain)"/>
    <property type="match status" value="1"/>
</dbReference>
<sequence length="440" mass="48592">MFLHYFNNNNLNSTTHLAMINFLKGHPTRAIVPVKEIANAYNRVLLDSDYLSYDTDPNNQHPLAYGTDPGNLDVRTTVANWLNNKYKIKSTTADLINLTAGASYGVANILASTTSPQLTKKAFVVTPTYFLINNVFVDAGLGDDLIAINETSSGEYELDLEKLESELQTHGKTGVNNVLKDPRGERKIYQFVMYLVPAFSNPGGVTYSLKTREKLLQLAREYDMLLISDDVYEFLDYSSTTSIPPPVSKINHLDQKTVSNKYGNSISNATFSKIIAPGLRVGWQESATPALVQQLSITGANKSGGTPSQLSTFVVANLIESGQLDTIILNFKSIYAERAEILKQSIQKYLPSGTKVYGGDGGYFLWVELPKEINNRAVIQHLAEKDVIIPSGEGFEVLGSENRQGWGDHCVRLSISYLTSEEIEKGVKIWGETIAELSSK</sequence>